<evidence type="ECO:0000313" key="2">
    <source>
        <dbReference type="EMBL" id="CAE0475900.1"/>
    </source>
</evidence>
<evidence type="ECO:0000259" key="1">
    <source>
        <dbReference type="Pfam" id="PF01764"/>
    </source>
</evidence>
<dbReference type="SUPFAM" id="SSF53474">
    <property type="entry name" value="alpha/beta-Hydrolases"/>
    <property type="match status" value="1"/>
</dbReference>
<feature type="domain" description="Fungal lipase-type" evidence="1">
    <location>
        <begin position="182"/>
        <end position="345"/>
    </location>
</feature>
<dbReference type="CDD" id="cd00519">
    <property type="entry name" value="Lipase_3"/>
    <property type="match status" value="1"/>
</dbReference>
<dbReference type="InterPro" id="IPR051218">
    <property type="entry name" value="Sec_MonoDiacylglyc_Lipase"/>
</dbReference>
<dbReference type="InterPro" id="IPR029058">
    <property type="entry name" value="AB_hydrolase_fold"/>
</dbReference>
<dbReference type="PANTHER" id="PTHR45856:SF24">
    <property type="entry name" value="FUNGAL LIPASE-LIKE DOMAIN-CONTAINING PROTEIN"/>
    <property type="match status" value="1"/>
</dbReference>
<dbReference type="PANTHER" id="PTHR45856">
    <property type="entry name" value="ALPHA/BETA-HYDROLASES SUPERFAMILY PROTEIN"/>
    <property type="match status" value="1"/>
</dbReference>
<organism evidence="2">
    <name type="scientific">Chaetoceros debilis</name>
    <dbReference type="NCBI Taxonomy" id="122233"/>
    <lineage>
        <taxon>Eukaryota</taxon>
        <taxon>Sar</taxon>
        <taxon>Stramenopiles</taxon>
        <taxon>Ochrophyta</taxon>
        <taxon>Bacillariophyta</taxon>
        <taxon>Coscinodiscophyceae</taxon>
        <taxon>Chaetocerotophycidae</taxon>
        <taxon>Chaetocerotales</taxon>
        <taxon>Chaetocerotaceae</taxon>
        <taxon>Chaetoceros</taxon>
    </lineage>
</organism>
<dbReference type="GO" id="GO:0006629">
    <property type="term" value="P:lipid metabolic process"/>
    <property type="evidence" value="ECO:0007669"/>
    <property type="project" value="InterPro"/>
</dbReference>
<gene>
    <name evidence="2" type="ORF">CDEB00056_LOCUS20753</name>
</gene>
<dbReference type="EMBL" id="HBIO01027027">
    <property type="protein sequence ID" value="CAE0475900.1"/>
    <property type="molecule type" value="Transcribed_RNA"/>
</dbReference>
<dbReference type="Gene3D" id="3.40.50.1820">
    <property type="entry name" value="alpha/beta hydrolase"/>
    <property type="match status" value="1"/>
</dbReference>
<dbReference type="AlphaFoldDB" id="A0A7S3VEN9"/>
<proteinExistence type="predicted"/>
<dbReference type="InterPro" id="IPR002921">
    <property type="entry name" value="Fungal_lipase-type"/>
</dbReference>
<dbReference type="Pfam" id="PF01764">
    <property type="entry name" value="Lipase_3"/>
    <property type="match status" value="1"/>
</dbReference>
<sequence>MVCCGGDEKEKVSAFEARKLLTAQLPEDIDPASDIHTMLQWSSLVYTAASLREIVRDNEKSLPGNEDKENTTAFIEPELVWTQILEEDINPFDGTFLKGILQAKPIMKFLEMNKAYLTDDEGLIAYNPRGDSHVTPVIFSQLENLGEAFDSDIIEYDDEFVDGSSTELVFAIIVNRTRKRVVLVFRGSAVLKDFIVDASFFKMTPPQIMEFAGAEVDIHTGFSNYLFGQTQDEFGKNKFTQICDILKQVLSYKDESLGYDYTDYDLFLTGHSLGGGLAQLLAMTLVGSQESKAWIPTPVRCISYASPCVGDKEYYELYVDMEKKGLLRHLRITNDGDVVPSGPTMSFWQTGLNMHVQKNQKVQFKYHKNKKGMLNQFRGLASLTRHPLTDYRQNLFTDENAADVNKTTMELFDKYVDFDNENC</sequence>
<accession>A0A7S3VEN9</accession>
<name>A0A7S3VEN9_9STRA</name>
<reference evidence="2" key="1">
    <citation type="submission" date="2021-01" db="EMBL/GenBank/DDBJ databases">
        <authorList>
            <person name="Corre E."/>
            <person name="Pelletier E."/>
            <person name="Niang G."/>
            <person name="Scheremetjew M."/>
            <person name="Finn R."/>
            <person name="Kale V."/>
            <person name="Holt S."/>
            <person name="Cochrane G."/>
            <person name="Meng A."/>
            <person name="Brown T."/>
            <person name="Cohen L."/>
        </authorList>
    </citation>
    <scope>NUCLEOTIDE SEQUENCE</scope>
    <source>
        <strain evidence="2">MM31A-1</strain>
    </source>
</reference>
<protein>
    <recommendedName>
        <fullName evidence="1">Fungal lipase-type domain-containing protein</fullName>
    </recommendedName>
</protein>